<evidence type="ECO:0000313" key="1">
    <source>
        <dbReference type="EMBL" id="MFC4756207.1"/>
    </source>
</evidence>
<sequence>MGSLTASTEAMGGGVLDLLTIMAGIDGLVGAMFGSIGDLIGVGADAA</sequence>
<gene>
    <name evidence="1" type="ORF">ACFO7U_15650</name>
</gene>
<keyword evidence="2" id="KW-1185">Reference proteome</keyword>
<organism evidence="1 2">
    <name type="scientific">Dietzia aurantiaca</name>
    <dbReference type="NCBI Taxonomy" id="983873"/>
    <lineage>
        <taxon>Bacteria</taxon>
        <taxon>Bacillati</taxon>
        <taxon>Actinomycetota</taxon>
        <taxon>Actinomycetes</taxon>
        <taxon>Mycobacteriales</taxon>
        <taxon>Dietziaceae</taxon>
        <taxon>Dietzia</taxon>
    </lineage>
</organism>
<comment type="caution">
    <text evidence="1">The sequence shown here is derived from an EMBL/GenBank/DDBJ whole genome shotgun (WGS) entry which is preliminary data.</text>
</comment>
<dbReference type="RefSeq" id="WP_344991861.1">
    <property type="nucleotide sequence ID" value="NZ_BAABCD010000017.1"/>
</dbReference>
<evidence type="ECO:0000313" key="2">
    <source>
        <dbReference type="Proteomes" id="UP001595836"/>
    </source>
</evidence>
<protein>
    <submittedName>
        <fullName evidence="1">Uncharacterized protein</fullName>
    </submittedName>
</protein>
<accession>A0ABV9PSX3</accession>
<dbReference type="EMBL" id="JBHSHP010000058">
    <property type="protein sequence ID" value="MFC4756207.1"/>
    <property type="molecule type" value="Genomic_DNA"/>
</dbReference>
<dbReference type="Proteomes" id="UP001595836">
    <property type="component" value="Unassembled WGS sequence"/>
</dbReference>
<reference evidence="2" key="1">
    <citation type="journal article" date="2019" name="Int. J. Syst. Evol. Microbiol.">
        <title>The Global Catalogue of Microorganisms (GCM) 10K type strain sequencing project: providing services to taxonomists for standard genome sequencing and annotation.</title>
        <authorList>
            <consortium name="The Broad Institute Genomics Platform"/>
            <consortium name="The Broad Institute Genome Sequencing Center for Infectious Disease"/>
            <person name="Wu L."/>
            <person name="Ma J."/>
        </authorList>
    </citation>
    <scope>NUCLEOTIDE SEQUENCE [LARGE SCALE GENOMIC DNA]</scope>
    <source>
        <strain evidence="2">JCM 11882</strain>
    </source>
</reference>
<proteinExistence type="predicted"/>
<name>A0ABV9PSX3_9ACTN</name>